<sequence length="55" mass="5827">MGTSRLSLVATSLFCCTALIDALSLQFDLATGVELCLLASVLIALLRNDITIREG</sequence>
<name>B8KWC7_9GAMM</name>
<dbReference type="Proteomes" id="UP000004699">
    <property type="component" value="Unassembled WGS sequence"/>
</dbReference>
<dbReference type="STRING" id="565045.NOR51B_1379"/>
<gene>
    <name evidence="1" type="ORF">NOR51B_1379</name>
</gene>
<dbReference type="HOGENOM" id="CLU_3026887_0_0_6"/>
<organism evidence="1 2">
    <name type="scientific">Luminiphilus syltensis NOR5-1B</name>
    <dbReference type="NCBI Taxonomy" id="565045"/>
    <lineage>
        <taxon>Bacteria</taxon>
        <taxon>Pseudomonadati</taxon>
        <taxon>Pseudomonadota</taxon>
        <taxon>Gammaproteobacteria</taxon>
        <taxon>Cellvibrionales</taxon>
        <taxon>Halieaceae</taxon>
        <taxon>Luminiphilus</taxon>
    </lineage>
</organism>
<protein>
    <submittedName>
        <fullName evidence="1">Uncharacterized protein</fullName>
    </submittedName>
</protein>
<dbReference type="AlphaFoldDB" id="B8KWC7"/>
<accession>B8KWC7</accession>
<evidence type="ECO:0000313" key="1">
    <source>
        <dbReference type="EMBL" id="EED35434.1"/>
    </source>
</evidence>
<proteinExistence type="predicted"/>
<dbReference type="EMBL" id="DS999411">
    <property type="protein sequence ID" value="EED35434.1"/>
    <property type="molecule type" value="Genomic_DNA"/>
</dbReference>
<reference evidence="2" key="1">
    <citation type="journal article" date="2013" name="BMC Microbiol.">
        <title>Taxonomy and evolution of bacteriochlorophyll a-containing members of the OM60/NOR5 clade of marine gammaproteobacteria: description of Luminiphilus syltensis gen. nov., sp. nov., reclassification of Haliea rubra as Pseudohaliea rubra gen. nov., comb. nov., and emendation of Chromatocurvus halotolerans.</title>
        <authorList>
            <person name="Spring S."/>
            <person name="Riedel T."/>
            <person name="Sproer C."/>
            <person name="Yan S."/>
            <person name="Harder J."/>
            <person name="Fuchs B.M."/>
        </authorList>
    </citation>
    <scope>NUCLEOTIDE SEQUENCE [LARGE SCALE GENOMIC DNA]</scope>
    <source>
        <strain evidence="2">NOR51-B</strain>
    </source>
</reference>
<evidence type="ECO:0000313" key="2">
    <source>
        <dbReference type="Proteomes" id="UP000004699"/>
    </source>
</evidence>
<keyword evidence="2" id="KW-1185">Reference proteome</keyword>